<evidence type="ECO:0000313" key="2">
    <source>
        <dbReference type="EMBL" id="KAJ8491025.1"/>
    </source>
</evidence>
<feature type="signal peptide" evidence="1">
    <location>
        <begin position="1"/>
        <end position="21"/>
    </location>
</feature>
<protein>
    <recommendedName>
        <fullName evidence="4">Glycine-rich protein</fullName>
    </recommendedName>
</protein>
<accession>A0AAV8QXT4</accession>
<dbReference type="PANTHER" id="PTHR34463">
    <property type="entry name" value="GLYCINE-RICH PROTEIN"/>
    <property type="match status" value="1"/>
</dbReference>
<reference evidence="2 3" key="1">
    <citation type="submission" date="2022-12" db="EMBL/GenBank/DDBJ databases">
        <title>Chromosome-scale assembly of the Ensete ventricosum genome.</title>
        <authorList>
            <person name="Dussert Y."/>
            <person name="Stocks J."/>
            <person name="Wendawek A."/>
            <person name="Woldeyes F."/>
            <person name="Nichols R.A."/>
            <person name="Borrell J.S."/>
        </authorList>
    </citation>
    <scope>NUCLEOTIDE SEQUENCE [LARGE SCALE GENOMIC DNA]</scope>
    <source>
        <strain evidence="3">cv. Maze</strain>
        <tissue evidence="2">Seeds</tissue>
    </source>
</reference>
<evidence type="ECO:0008006" key="4">
    <source>
        <dbReference type="Google" id="ProtNLM"/>
    </source>
</evidence>
<dbReference type="AlphaFoldDB" id="A0AAV8QXT4"/>
<organism evidence="2 3">
    <name type="scientific">Ensete ventricosum</name>
    <name type="common">Abyssinian banana</name>
    <name type="synonym">Musa ensete</name>
    <dbReference type="NCBI Taxonomy" id="4639"/>
    <lineage>
        <taxon>Eukaryota</taxon>
        <taxon>Viridiplantae</taxon>
        <taxon>Streptophyta</taxon>
        <taxon>Embryophyta</taxon>
        <taxon>Tracheophyta</taxon>
        <taxon>Spermatophyta</taxon>
        <taxon>Magnoliopsida</taxon>
        <taxon>Liliopsida</taxon>
        <taxon>Zingiberales</taxon>
        <taxon>Musaceae</taxon>
        <taxon>Ensete</taxon>
    </lineage>
</organism>
<sequence length="112" mass="9874">MLGVAFTMLLVLALVLAPATARNVPDLVTATTKTPTGGDASAGLQDKKNFVFGGAGGFAGDGGIAGGYGGAAGVAGLGGLGGVGGVGGLGGLGVVGGGGGGGFGSGAGGITP</sequence>
<dbReference type="EMBL" id="JAQQAF010000004">
    <property type="protein sequence ID" value="KAJ8491025.1"/>
    <property type="molecule type" value="Genomic_DNA"/>
</dbReference>
<proteinExistence type="predicted"/>
<evidence type="ECO:0000313" key="3">
    <source>
        <dbReference type="Proteomes" id="UP001222027"/>
    </source>
</evidence>
<dbReference type="Proteomes" id="UP001222027">
    <property type="component" value="Unassembled WGS sequence"/>
</dbReference>
<keyword evidence="3" id="KW-1185">Reference proteome</keyword>
<feature type="chain" id="PRO_5043361711" description="Glycine-rich protein" evidence="1">
    <location>
        <begin position="22"/>
        <end position="112"/>
    </location>
</feature>
<name>A0AAV8QXT4_ENSVE</name>
<dbReference type="PANTHER" id="PTHR34463:SF12">
    <property type="entry name" value="GLYCINE-RICH PROTEIN"/>
    <property type="match status" value="1"/>
</dbReference>
<evidence type="ECO:0000256" key="1">
    <source>
        <dbReference type="SAM" id="SignalP"/>
    </source>
</evidence>
<comment type="caution">
    <text evidence="2">The sequence shown here is derived from an EMBL/GenBank/DDBJ whole genome shotgun (WGS) entry which is preliminary data.</text>
</comment>
<keyword evidence="1" id="KW-0732">Signal</keyword>
<gene>
    <name evidence="2" type="ORF">OPV22_012746</name>
</gene>